<reference evidence="4 5" key="1">
    <citation type="journal article" date="2020" name="ISME J.">
        <title>Uncovering the hidden diversity of litter-decomposition mechanisms in mushroom-forming fungi.</title>
        <authorList>
            <person name="Floudas D."/>
            <person name="Bentzer J."/>
            <person name="Ahren D."/>
            <person name="Johansson T."/>
            <person name="Persson P."/>
            <person name="Tunlid A."/>
        </authorList>
    </citation>
    <scope>NUCLEOTIDE SEQUENCE [LARGE SCALE GENOMIC DNA]</scope>
    <source>
        <strain evidence="4 5">CBS 406.79</strain>
    </source>
</reference>
<keyword evidence="5" id="KW-1185">Reference proteome</keyword>
<dbReference type="PANTHER" id="PTHR24320:SF143">
    <property type="entry name" value="NAD(P)-BINDING PROTEIN"/>
    <property type="match status" value="1"/>
</dbReference>
<organism evidence="4 5">
    <name type="scientific">Collybiopsis confluens</name>
    <dbReference type="NCBI Taxonomy" id="2823264"/>
    <lineage>
        <taxon>Eukaryota</taxon>
        <taxon>Fungi</taxon>
        <taxon>Dikarya</taxon>
        <taxon>Basidiomycota</taxon>
        <taxon>Agaricomycotina</taxon>
        <taxon>Agaricomycetes</taxon>
        <taxon>Agaricomycetidae</taxon>
        <taxon>Agaricales</taxon>
        <taxon>Marasmiineae</taxon>
        <taxon>Omphalotaceae</taxon>
        <taxon>Collybiopsis</taxon>
    </lineage>
</organism>
<dbReference type="PRINTS" id="PR00080">
    <property type="entry name" value="SDRFAMILY"/>
</dbReference>
<dbReference type="Proteomes" id="UP000518752">
    <property type="component" value="Unassembled WGS sequence"/>
</dbReference>
<name>A0A8H5HE37_9AGAR</name>
<dbReference type="EMBL" id="JAACJN010000056">
    <property type="protein sequence ID" value="KAF5381841.1"/>
    <property type="molecule type" value="Genomic_DNA"/>
</dbReference>
<dbReference type="SUPFAM" id="SSF51735">
    <property type="entry name" value="NAD(P)-binding Rossmann-fold domains"/>
    <property type="match status" value="1"/>
</dbReference>
<dbReference type="InterPro" id="IPR036291">
    <property type="entry name" value="NAD(P)-bd_dom_sf"/>
</dbReference>
<evidence type="ECO:0000313" key="4">
    <source>
        <dbReference type="EMBL" id="KAF5381841.1"/>
    </source>
</evidence>
<evidence type="ECO:0008006" key="6">
    <source>
        <dbReference type="Google" id="ProtNLM"/>
    </source>
</evidence>
<evidence type="ECO:0000256" key="2">
    <source>
        <dbReference type="ARBA" id="ARBA00023002"/>
    </source>
</evidence>
<evidence type="ECO:0000256" key="3">
    <source>
        <dbReference type="RuleBase" id="RU000363"/>
    </source>
</evidence>
<dbReference type="Pfam" id="PF00106">
    <property type="entry name" value="adh_short"/>
    <property type="match status" value="1"/>
</dbReference>
<accession>A0A8H5HE37</accession>
<proteinExistence type="inferred from homology"/>
<protein>
    <recommendedName>
        <fullName evidence="6">NAD(P)-binding protein</fullName>
    </recommendedName>
</protein>
<evidence type="ECO:0000313" key="5">
    <source>
        <dbReference type="Proteomes" id="UP000518752"/>
    </source>
</evidence>
<dbReference type="Gene3D" id="3.40.50.720">
    <property type="entry name" value="NAD(P)-binding Rossmann-like Domain"/>
    <property type="match status" value="1"/>
</dbReference>
<gene>
    <name evidence="4" type="ORF">D9757_008351</name>
</gene>
<sequence>MPTAFVASHSSLFDTTTNVYPYYDNQRLPPYYAMPYGNPPSKTFDPVKDLPNMKGKVAIVTGSSSGIGFATLQHLLRMGAKVYMATPDEKMTQDALSRIENEGREPGLGEVIWHELDLKDPRNAKSSAQHFLDRETRLDVLINNAALISDMGHPTLNADGVQDNMAINYLGPFVFTRYLLPVLKSTASMDGSDVRIVNVGSAGYVDISPSKLKYQTIEGWNQKFSISMLPTLRRYQYSKVAVHLWTNNFAKQMAEEDPRILVVLAHPGAILSDGAKRGLMTLPFPRFWLWIMSLWMYPQSMGAYTSVFAACAPRENKQIFPGAYICPPNIAEDQKGHVLDPGRQQELLDFTETIIERCGL</sequence>
<dbReference type="PANTHER" id="PTHR24320">
    <property type="entry name" value="RETINOL DEHYDROGENASE"/>
    <property type="match status" value="1"/>
</dbReference>
<dbReference type="OrthoDB" id="191139at2759"/>
<comment type="caution">
    <text evidence="4">The sequence shown here is derived from an EMBL/GenBank/DDBJ whole genome shotgun (WGS) entry which is preliminary data.</text>
</comment>
<dbReference type="PRINTS" id="PR00081">
    <property type="entry name" value="GDHRDH"/>
</dbReference>
<dbReference type="InterPro" id="IPR002347">
    <property type="entry name" value="SDR_fam"/>
</dbReference>
<evidence type="ECO:0000256" key="1">
    <source>
        <dbReference type="ARBA" id="ARBA00006484"/>
    </source>
</evidence>
<keyword evidence="2" id="KW-0560">Oxidoreductase</keyword>
<comment type="similarity">
    <text evidence="1 3">Belongs to the short-chain dehydrogenases/reductases (SDR) family.</text>
</comment>
<dbReference type="AlphaFoldDB" id="A0A8H5HE37"/>
<dbReference type="GO" id="GO:0016491">
    <property type="term" value="F:oxidoreductase activity"/>
    <property type="evidence" value="ECO:0007669"/>
    <property type="project" value="UniProtKB-KW"/>
</dbReference>